<dbReference type="AlphaFoldDB" id="A0A3B0Y4Z9"/>
<accession>A0A3B0Y4Z9</accession>
<organism evidence="1">
    <name type="scientific">hydrothermal vent metagenome</name>
    <dbReference type="NCBI Taxonomy" id="652676"/>
    <lineage>
        <taxon>unclassified sequences</taxon>
        <taxon>metagenomes</taxon>
        <taxon>ecological metagenomes</taxon>
    </lineage>
</organism>
<gene>
    <name evidence="1" type="ORF">MNBD_GAMMA11-1136</name>
</gene>
<name>A0A3B0Y4Z9_9ZZZZ</name>
<reference evidence="1" key="1">
    <citation type="submission" date="2018-06" db="EMBL/GenBank/DDBJ databases">
        <authorList>
            <person name="Zhirakovskaya E."/>
        </authorList>
    </citation>
    <scope>NUCLEOTIDE SEQUENCE</scope>
</reference>
<sequence length="164" mass="17932">MAHSITGKSTTSWAMLNSGFSYMSDELAPLAPGTLLIHPYPHALCLKGEPPLFALPENSLMTTRTIHVPVELSGGGECLAPVTLKYIFYLEFDEDIAEPDIRKISTAEASAKLYSNSLNILAHEKGEHGILAAISVAKQTENYALKSNHLDKTCEQMKILMDNN</sequence>
<evidence type="ECO:0000313" key="1">
    <source>
        <dbReference type="EMBL" id="VAW63476.1"/>
    </source>
</evidence>
<protein>
    <submittedName>
        <fullName evidence="1">Uncharacterized protein</fullName>
    </submittedName>
</protein>
<dbReference type="EMBL" id="UOFG01000202">
    <property type="protein sequence ID" value="VAW63476.1"/>
    <property type="molecule type" value="Genomic_DNA"/>
</dbReference>
<proteinExistence type="predicted"/>